<dbReference type="SUPFAM" id="SSF49785">
    <property type="entry name" value="Galactose-binding domain-like"/>
    <property type="match status" value="1"/>
</dbReference>
<feature type="domain" description="DUF4982" evidence="6">
    <location>
        <begin position="695"/>
        <end position="753"/>
    </location>
</feature>
<protein>
    <submittedName>
        <fullName evidence="9">Beta-galactosidase</fullName>
    </submittedName>
</protein>
<dbReference type="InterPro" id="IPR036156">
    <property type="entry name" value="Beta-gal/glucu_dom_sf"/>
</dbReference>
<dbReference type="Pfam" id="PF22666">
    <property type="entry name" value="Glyco_hydro_2_N2"/>
    <property type="match status" value="1"/>
</dbReference>
<dbReference type="GO" id="GO:0005975">
    <property type="term" value="P:carbohydrate metabolic process"/>
    <property type="evidence" value="ECO:0007669"/>
    <property type="project" value="InterPro"/>
</dbReference>
<dbReference type="Proteomes" id="UP000078486">
    <property type="component" value="Unassembled WGS sequence"/>
</dbReference>
<evidence type="ECO:0000259" key="6">
    <source>
        <dbReference type="Pfam" id="PF16355"/>
    </source>
</evidence>
<dbReference type="PANTHER" id="PTHR42732:SF1">
    <property type="entry name" value="BETA-MANNOSIDASE"/>
    <property type="match status" value="1"/>
</dbReference>
<dbReference type="InterPro" id="IPR008964">
    <property type="entry name" value="Invasin/intimin_cell_adhesion"/>
</dbReference>
<evidence type="ECO:0000259" key="4">
    <source>
        <dbReference type="Pfam" id="PF00703"/>
    </source>
</evidence>
<evidence type="ECO:0000256" key="1">
    <source>
        <dbReference type="ARBA" id="ARBA00007401"/>
    </source>
</evidence>
<dbReference type="InterPro" id="IPR013783">
    <property type="entry name" value="Ig-like_fold"/>
</dbReference>
<dbReference type="GO" id="GO:0004553">
    <property type="term" value="F:hydrolase activity, hydrolyzing O-glycosyl compounds"/>
    <property type="evidence" value="ECO:0007669"/>
    <property type="project" value="InterPro"/>
</dbReference>
<sequence length="874" mass="97344">MAVTVFIPTLHATPEVQSDSPRERLPFNRGWLFSRNDPPDAGDALVYERIKDWLLPCGDHLLNLSPRRHSPLGTGPGEMRVVGISYTLADYDDSRWRKLNLPHDWGIEGPFHPDLTGKTAKLPWFGVAWYRKHFALPAIDTGRHVYLDLDGAMAYATVWINGIFAGGWPYGYTSWRVDLTPYIKFGGENTLAIRLDNPRESSRWYPGGGIYRNVWLVKTAPVHIAQWGVRVTTPVITNDSAVVNVAVTIDNKTGNKSETNVITKIYQADHAGLPVGQAILQSSSVTARIEAGEQAWVSHSLVVPSPRLWSLETRNRYVAETDITRDSAIIDRVRTPFGIRAIQHTAGNGFLLNGKRVPIRGVCMHHDLGALGTAINFRAMERQLEILHEMGCNAIRTSHNPPAPELLELCDRMGFLVQAEAFDCWASGKVRDDYSRLFPDWHEKDLRSMVRRDRNHPCVIQWSIGNEIREQGSSGGRKLAAHLAGIVREDDRSRPVVAGFNLIQSGYNGMMTAADIVGYNYKPFEYSKIHRTHPQYPILGTETASTISSRGEYVFPVSENKLDGRNKSTYQVSSYDLYAPKWGSTPDTEWRAQDENPSVMGEFVWTGFDYLGEPTPYNSDTTNLLNFATAAESAQAAKELDGLAKVRAPSRSSYFGIVDLAGFPKDRYYLYQSRWRPGLPMAHILPHWNWPGREGQITPVHVYSSGDEAELFLNGNSLGRKKRGAFEYRFRWDDVVYSPGELKVAVWKNGKPWTETVRKTTGSAAKLLLTPDRAQLRADGADLVFVTVTVADKDGLPVPRAQNSIRFSVTGPAEIAAVDNGDATSFAPFQGSERAAYNGFALVISRTKPDKSGILVLRAESDGLEPAAIELSSK</sequence>
<dbReference type="NCBIfam" id="NF041463">
    <property type="entry name" value="GalB"/>
    <property type="match status" value="1"/>
</dbReference>
<dbReference type="AlphaFoldDB" id="A0A178IMT1"/>
<dbReference type="PANTHER" id="PTHR42732">
    <property type="entry name" value="BETA-GALACTOSIDASE"/>
    <property type="match status" value="1"/>
</dbReference>
<gene>
    <name evidence="9" type="ORF">AW736_05705</name>
</gene>
<keyword evidence="2" id="KW-0378">Hydrolase</keyword>
<dbReference type="EMBL" id="LRRQ01000043">
    <property type="protein sequence ID" value="OAM91001.1"/>
    <property type="molecule type" value="Genomic_DNA"/>
</dbReference>
<keyword evidence="3" id="KW-0326">Glycosidase</keyword>
<feature type="domain" description="Glycoside hydrolase family 2 catalytic" evidence="5">
    <location>
        <begin position="348"/>
        <end position="511"/>
    </location>
</feature>
<dbReference type="InterPro" id="IPR006102">
    <property type="entry name" value="Ig-like_GH2"/>
</dbReference>
<dbReference type="InterPro" id="IPR017853">
    <property type="entry name" value="GH"/>
</dbReference>
<evidence type="ECO:0000259" key="8">
    <source>
        <dbReference type="Pfam" id="PF22666"/>
    </source>
</evidence>
<evidence type="ECO:0000256" key="2">
    <source>
        <dbReference type="ARBA" id="ARBA00022801"/>
    </source>
</evidence>
<dbReference type="Pfam" id="PF16355">
    <property type="entry name" value="DUF4982"/>
    <property type="match status" value="1"/>
</dbReference>
<evidence type="ECO:0000256" key="3">
    <source>
        <dbReference type="ARBA" id="ARBA00023295"/>
    </source>
</evidence>
<dbReference type="InterPro" id="IPR040605">
    <property type="entry name" value="Glyco_hydro2_dom5"/>
</dbReference>
<feature type="domain" description="Glycoside hydrolase family 2 immunoglobulin-like beta-sandwich" evidence="4">
    <location>
        <begin position="222"/>
        <end position="340"/>
    </location>
</feature>
<evidence type="ECO:0000313" key="10">
    <source>
        <dbReference type="Proteomes" id="UP000078486"/>
    </source>
</evidence>
<dbReference type="Gene3D" id="3.20.20.80">
    <property type="entry name" value="Glycosidases"/>
    <property type="match status" value="1"/>
</dbReference>
<dbReference type="PRINTS" id="PR00132">
    <property type="entry name" value="GLHYDRLASE2"/>
</dbReference>
<evidence type="ECO:0000259" key="5">
    <source>
        <dbReference type="Pfam" id="PF02836"/>
    </source>
</evidence>
<dbReference type="STRING" id="1184151.AW736_05705"/>
<name>A0A178IMT1_9BACT</name>
<dbReference type="InterPro" id="IPR008979">
    <property type="entry name" value="Galactose-bd-like_sf"/>
</dbReference>
<dbReference type="InterPro" id="IPR054593">
    <property type="entry name" value="Beta-mannosidase-like_N2"/>
</dbReference>
<dbReference type="InterPro" id="IPR051913">
    <property type="entry name" value="GH2_Domain-Containing"/>
</dbReference>
<dbReference type="Pfam" id="PF02836">
    <property type="entry name" value="Glyco_hydro_2_C"/>
    <property type="match status" value="1"/>
</dbReference>
<dbReference type="Gene3D" id="2.60.120.260">
    <property type="entry name" value="Galactose-binding domain-like"/>
    <property type="match status" value="1"/>
</dbReference>
<reference evidence="9 10" key="1">
    <citation type="submission" date="2016-01" db="EMBL/GenBank/DDBJ databases">
        <title>High potential of lignocellulose degradation of a new Verrucomicrobia species.</title>
        <authorList>
            <person name="Wang Y."/>
            <person name="Shi Y."/>
            <person name="Qiu Z."/>
            <person name="Liu S."/>
            <person name="Yang H."/>
        </authorList>
    </citation>
    <scope>NUCLEOTIDE SEQUENCE [LARGE SCALE GENOMIC DNA]</scope>
    <source>
        <strain evidence="9 10">TSB47</strain>
    </source>
</reference>
<evidence type="ECO:0000313" key="9">
    <source>
        <dbReference type="EMBL" id="OAM91001.1"/>
    </source>
</evidence>
<dbReference type="InterPro" id="IPR006103">
    <property type="entry name" value="Glyco_hydro_2_cat"/>
</dbReference>
<dbReference type="Pfam" id="PF00703">
    <property type="entry name" value="Glyco_hydro_2"/>
    <property type="match status" value="1"/>
</dbReference>
<accession>A0A178IMT1</accession>
<dbReference type="SUPFAM" id="SSF51445">
    <property type="entry name" value="(Trans)glycosidases"/>
    <property type="match status" value="1"/>
</dbReference>
<feature type="domain" description="Glycoside hydrolase family 2" evidence="7">
    <location>
        <begin position="768"/>
        <end position="869"/>
    </location>
</feature>
<dbReference type="Gene3D" id="2.60.40.10">
    <property type="entry name" value="Immunoglobulins"/>
    <property type="match status" value="3"/>
</dbReference>
<evidence type="ECO:0000259" key="7">
    <source>
        <dbReference type="Pfam" id="PF18565"/>
    </source>
</evidence>
<feature type="domain" description="Beta-mannosidase-like galactose-binding" evidence="8">
    <location>
        <begin position="120"/>
        <end position="201"/>
    </location>
</feature>
<dbReference type="Pfam" id="PF18565">
    <property type="entry name" value="Glyco_hydro2_C5"/>
    <property type="match status" value="1"/>
</dbReference>
<comment type="similarity">
    <text evidence="1">Belongs to the glycosyl hydrolase 2 family.</text>
</comment>
<dbReference type="InterPro" id="IPR006101">
    <property type="entry name" value="Glyco_hydro_2"/>
</dbReference>
<organism evidence="9 10">
    <name type="scientific">Termitidicoccus mucosus</name>
    <dbReference type="NCBI Taxonomy" id="1184151"/>
    <lineage>
        <taxon>Bacteria</taxon>
        <taxon>Pseudomonadati</taxon>
        <taxon>Verrucomicrobiota</taxon>
        <taxon>Opitutia</taxon>
        <taxon>Opitutales</taxon>
        <taxon>Opitutaceae</taxon>
        <taxon>Termitidicoccus</taxon>
    </lineage>
</organism>
<proteinExistence type="inferred from homology"/>
<dbReference type="InterPro" id="IPR032311">
    <property type="entry name" value="DUF4982"/>
</dbReference>
<dbReference type="SUPFAM" id="SSF49373">
    <property type="entry name" value="Invasin/intimin cell-adhesion fragments"/>
    <property type="match status" value="1"/>
</dbReference>
<dbReference type="InterPro" id="IPR048229">
    <property type="entry name" value="GalB-like"/>
</dbReference>
<dbReference type="SUPFAM" id="SSF49303">
    <property type="entry name" value="beta-Galactosidase/glucuronidase domain"/>
    <property type="match status" value="1"/>
</dbReference>
<keyword evidence="10" id="KW-1185">Reference proteome</keyword>
<comment type="caution">
    <text evidence="9">The sequence shown here is derived from an EMBL/GenBank/DDBJ whole genome shotgun (WGS) entry which is preliminary data.</text>
</comment>